<dbReference type="AlphaFoldDB" id="R7S789"/>
<feature type="compositionally biased region" description="Basic and acidic residues" evidence="1">
    <location>
        <begin position="281"/>
        <end position="291"/>
    </location>
</feature>
<feature type="compositionally biased region" description="Low complexity" evidence="1">
    <location>
        <begin position="1"/>
        <end position="44"/>
    </location>
</feature>
<feature type="region of interest" description="Disordered" evidence="1">
    <location>
        <begin position="193"/>
        <end position="245"/>
    </location>
</feature>
<dbReference type="RefSeq" id="XP_008045662.1">
    <property type="nucleotide sequence ID" value="XM_008047471.1"/>
</dbReference>
<evidence type="ECO:0000313" key="3">
    <source>
        <dbReference type="Proteomes" id="UP000054317"/>
    </source>
</evidence>
<feature type="region of interest" description="Disordered" evidence="1">
    <location>
        <begin position="278"/>
        <end position="300"/>
    </location>
</feature>
<reference evidence="3" key="1">
    <citation type="journal article" date="2012" name="Science">
        <title>The Paleozoic origin of enzymatic lignin decomposition reconstructed from 31 fungal genomes.</title>
        <authorList>
            <person name="Floudas D."/>
            <person name="Binder M."/>
            <person name="Riley R."/>
            <person name="Barry K."/>
            <person name="Blanchette R.A."/>
            <person name="Henrissat B."/>
            <person name="Martinez A.T."/>
            <person name="Otillar R."/>
            <person name="Spatafora J.W."/>
            <person name="Yadav J.S."/>
            <person name="Aerts A."/>
            <person name="Benoit I."/>
            <person name="Boyd A."/>
            <person name="Carlson A."/>
            <person name="Copeland A."/>
            <person name="Coutinho P.M."/>
            <person name="de Vries R.P."/>
            <person name="Ferreira P."/>
            <person name="Findley K."/>
            <person name="Foster B."/>
            <person name="Gaskell J."/>
            <person name="Glotzer D."/>
            <person name="Gorecki P."/>
            <person name="Heitman J."/>
            <person name="Hesse C."/>
            <person name="Hori C."/>
            <person name="Igarashi K."/>
            <person name="Jurgens J.A."/>
            <person name="Kallen N."/>
            <person name="Kersten P."/>
            <person name="Kohler A."/>
            <person name="Kuees U."/>
            <person name="Kumar T.K.A."/>
            <person name="Kuo A."/>
            <person name="LaButti K."/>
            <person name="Larrondo L.F."/>
            <person name="Lindquist E."/>
            <person name="Ling A."/>
            <person name="Lombard V."/>
            <person name="Lucas S."/>
            <person name="Lundell T."/>
            <person name="Martin R."/>
            <person name="McLaughlin D.J."/>
            <person name="Morgenstern I."/>
            <person name="Morin E."/>
            <person name="Murat C."/>
            <person name="Nagy L.G."/>
            <person name="Nolan M."/>
            <person name="Ohm R.A."/>
            <person name="Patyshakuliyeva A."/>
            <person name="Rokas A."/>
            <person name="Ruiz-Duenas F.J."/>
            <person name="Sabat G."/>
            <person name="Salamov A."/>
            <person name="Samejima M."/>
            <person name="Schmutz J."/>
            <person name="Slot J.C."/>
            <person name="St John F."/>
            <person name="Stenlid J."/>
            <person name="Sun H."/>
            <person name="Sun S."/>
            <person name="Syed K."/>
            <person name="Tsang A."/>
            <person name="Wiebenga A."/>
            <person name="Young D."/>
            <person name="Pisabarro A."/>
            <person name="Eastwood D.C."/>
            <person name="Martin F."/>
            <person name="Cullen D."/>
            <person name="Grigoriev I.V."/>
            <person name="Hibbett D.S."/>
        </authorList>
    </citation>
    <scope>NUCLEOTIDE SEQUENCE [LARGE SCALE GENOMIC DNA]</scope>
    <source>
        <strain evidence="3">FP-101664</strain>
    </source>
</reference>
<dbReference type="Proteomes" id="UP000054317">
    <property type="component" value="Unassembled WGS sequence"/>
</dbReference>
<evidence type="ECO:0000256" key="1">
    <source>
        <dbReference type="SAM" id="MobiDB-lite"/>
    </source>
</evidence>
<feature type="region of interest" description="Disordered" evidence="1">
    <location>
        <begin position="74"/>
        <end position="130"/>
    </location>
</feature>
<feature type="compositionally biased region" description="Low complexity" evidence="1">
    <location>
        <begin position="226"/>
        <end position="237"/>
    </location>
</feature>
<accession>R7S789</accession>
<protein>
    <submittedName>
        <fullName evidence="2">Uncharacterized protein</fullName>
    </submittedName>
</protein>
<feature type="compositionally biased region" description="Low complexity" evidence="1">
    <location>
        <begin position="108"/>
        <end position="123"/>
    </location>
</feature>
<dbReference type="GeneID" id="19417433"/>
<gene>
    <name evidence="2" type="ORF">TRAVEDRAFT_54552</name>
</gene>
<keyword evidence="3" id="KW-1185">Reference proteome</keyword>
<proteinExistence type="predicted"/>
<dbReference type="KEGG" id="tvs:TRAVEDRAFT_54552"/>
<organism evidence="2 3">
    <name type="scientific">Trametes versicolor (strain FP-101664)</name>
    <name type="common">White-rot fungus</name>
    <name type="synonym">Coriolus versicolor</name>
    <dbReference type="NCBI Taxonomy" id="717944"/>
    <lineage>
        <taxon>Eukaryota</taxon>
        <taxon>Fungi</taxon>
        <taxon>Dikarya</taxon>
        <taxon>Basidiomycota</taxon>
        <taxon>Agaricomycotina</taxon>
        <taxon>Agaricomycetes</taxon>
        <taxon>Polyporales</taxon>
        <taxon>Polyporaceae</taxon>
        <taxon>Trametes</taxon>
    </lineage>
</organism>
<evidence type="ECO:0000313" key="2">
    <source>
        <dbReference type="EMBL" id="EIW51462.1"/>
    </source>
</evidence>
<feature type="compositionally biased region" description="Polar residues" evidence="1">
    <location>
        <begin position="214"/>
        <end position="223"/>
    </location>
</feature>
<sequence>MASLNPPATALLPSPTTSSMAAPSVTSVPPDLSAAPEPTTATEASGEFVTHVSPSDADSEAARLLAGRALELDTAQSRDLPSAAVCTGPRRTPKSLHIPEPDPPQSRPPSAARSEAASMSSDSETGVGPSVFLRGAKEAYEGGHFHDRLTADMLYHELAKLALLRRSRERRMGTDDVGRFSGERARVEHRGMCKGAGARGRDSEVRSKRPHTWHSASLRSEGSNALGDQLGDLELGGSPPRAQTASTRTEIAKTVAVHDAVSPADAILAALEVSCEYDTAEATRSRSDRLQMRSAQRAST</sequence>
<feature type="region of interest" description="Disordered" evidence="1">
    <location>
        <begin position="1"/>
        <end position="60"/>
    </location>
</feature>
<dbReference type="EMBL" id="JH711802">
    <property type="protein sequence ID" value="EIW51462.1"/>
    <property type="molecule type" value="Genomic_DNA"/>
</dbReference>
<name>R7S789_TRAVS</name>